<dbReference type="InterPro" id="IPR050361">
    <property type="entry name" value="MPP/UQCRC_Complex"/>
</dbReference>
<evidence type="ECO:0000313" key="12">
    <source>
        <dbReference type="RefSeq" id="XP_011315156.1"/>
    </source>
</evidence>
<evidence type="ECO:0000256" key="4">
    <source>
        <dbReference type="ARBA" id="ARBA00022723"/>
    </source>
</evidence>
<protein>
    <submittedName>
        <fullName evidence="12">Mitochondrial-processing peptidase subunit beta-like</fullName>
    </submittedName>
</protein>
<dbReference type="PANTHER" id="PTHR11851:SF149">
    <property type="entry name" value="GH01077P"/>
    <property type="match status" value="1"/>
</dbReference>
<dbReference type="InterPro" id="IPR011249">
    <property type="entry name" value="Metalloenz_LuxS/M16"/>
</dbReference>
<accession>A0A9R1TUH5</accession>
<dbReference type="Proteomes" id="UP000694866">
    <property type="component" value="Unplaced"/>
</dbReference>
<keyword evidence="11" id="KW-1185">Reference proteome</keyword>
<keyword evidence="5" id="KW-0378">Hydrolase</keyword>
<reference evidence="12" key="1">
    <citation type="submission" date="2025-08" db="UniProtKB">
        <authorList>
            <consortium name="RefSeq"/>
        </authorList>
    </citation>
    <scope>IDENTIFICATION</scope>
    <source>
        <strain evidence="12">USDA-PBARC FA_bdor</strain>
        <tissue evidence="12">Whole organism</tissue>
    </source>
</reference>
<keyword evidence="7" id="KW-0482">Metalloprotease</keyword>
<dbReference type="PANTHER" id="PTHR11851">
    <property type="entry name" value="METALLOPROTEASE"/>
    <property type="match status" value="1"/>
</dbReference>
<dbReference type="InterPro" id="IPR007863">
    <property type="entry name" value="Peptidase_M16_C"/>
</dbReference>
<dbReference type="GO" id="GO:0006627">
    <property type="term" value="P:protein processing involved in protein targeting to mitochondrion"/>
    <property type="evidence" value="ECO:0007669"/>
    <property type="project" value="TreeGrafter"/>
</dbReference>
<gene>
    <name evidence="12" type="primary">LOC105274048</name>
</gene>
<dbReference type="KEGG" id="fas:105274048"/>
<dbReference type="Pfam" id="PF00675">
    <property type="entry name" value="Peptidase_M16"/>
    <property type="match status" value="1"/>
</dbReference>
<dbReference type="GO" id="GO:0004222">
    <property type="term" value="F:metalloendopeptidase activity"/>
    <property type="evidence" value="ECO:0007669"/>
    <property type="project" value="TreeGrafter"/>
</dbReference>
<evidence type="ECO:0000256" key="2">
    <source>
        <dbReference type="ARBA" id="ARBA00004173"/>
    </source>
</evidence>
<evidence type="ECO:0000256" key="7">
    <source>
        <dbReference type="ARBA" id="ARBA00023049"/>
    </source>
</evidence>
<evidence type="ECO:0000256" key="1">
    <source>
        <dbReference type="ARBA" id="ARBA00001947"/>
    </source>
</evidence>
<dbReference type="AlphaFoldDB" id="A0A9R1TUH5"/>
<feature type="domain" description="Peptidase M16 N-terminal" evidence="9">
    <location>
        <begin position="59"/>
        <end position="200"/>
    </location>
</feature>
<keyword evidence="4" id="KW-0479">Metal-binding</keyword>
<keyword evidence="3" id="KW-0645">Protease</keyword>
<proteinExistence type="predicted"/>
<keyword evidence="8" id="KW-0496">Mitochondrion</keyword>
<dbReference type="GeneID" id="105274048"/>
<name>A0A9R1TUH5_9HYME</name>
<dbReference type="GO" id="GO:0005739">
    <property type="term" value="C:mitochondrion"/>
    <property type="evidence" value="ECO:0007669"/>
    <property type="project" value="UniProtKB-SubCell"/>
</dbReference>
<evidence type="ECO:0000313" key="11">
    <source>
        <dbReference type="Proteomes" id="UP000694866"/>
    </source>
</evidence>
<keyword evidence="6" id="KW-0862">Zinc</keyword>
<organism evidence="11 12">
    <name type="scientific">Fopius arisanus</name>
    <dbReference type="NCBI Taxonomy" id="64838"/>
    <lineage>
        <taxon>Eukaryota</taxon>
        <taxon>Metazoa</taxon>
        <taxon>Ecdysozoa</taxon>
        <taxon>Arthropoda</taxon>
        <taxon>Hexapoda</taxon>
        <taxon>Insecta</taxon>
        <taxon>Pterygota</taxon>
        <taxon>Neoptera</taxon>
        <taxon>Endopterygota</taxon>
        <taxon>Hymenoptera</taxon>
        <taxon>Apocrita</taxon>
        <taxon>Ichneumonoidea</taxon>
        <taxon>Braconidae</taxon>
        <taxon>Opiinae</taxon>
        <taxon>Fopius</taxon>
    </lineage>
</organism>
<comment type="subcellular location">
    <subcellularLocation>
        <location evidence="2">Mitochondrion</location>
    </subcellularLocation>
</comment>
<feature type="domain" description="Peptidase M16 C-terminal" evidence="10">
    <location>
        <begin position="208"/>
        <end position="398"/>
    </location>
</feature>
<dbReference type="OrthoDB" id="9856535at2759"/>
<evidence type="ECO:0000256" key="8">
    <source>
        <dbReference type="ARBA" id="ARBA00023128"/>
    </source>
</evidence>
<dbReference type="Pfam" id="PF05193">
    <property type="entry name" value="Peptidase_M16_C"/>
    <property type="match status" value="1"/>
</dbReference>
<dbReference type="RefSeq" id="XP_011315156.1">
    <property type="nucleotide sequence ID" value="XM_011316854.1"/>
</dbReference>
<evidence type="ECO:0000256" key="3">
    <source>
        <dbReference type="ARBA" id="ARBA00022670"/>
    </source>
</evidence>
<evidence type="ECO:0000256" key="5">
    <source>
        <dbReference type="ARBA" id="ARBA00022801"/>
    </source>
</evidence>
<dbReference type="InterPro" id="IPR011765">
    <property type="entry name" value="Pept_M16_N"/>
</dbReference>
<dbReference type="Gene3D" id="3.30.830.10">
    <property type="entry name" value="Metalloenzyme, LuxS/M16 peptidase-like"/>
    <property type="match status" value="2"/>
</dbReference>
<evidence type="ECO:0000259" key="9">
    <source>
        <dbReference type="Pfam" id="PF00675"/>
    </source>
</evidence>
<comment type="cofactor">
    <cofactor evidence="1">
        <name>Zn(2+)</name>
        <dbReference type="ChEBI" id="CHEBI:29105"/>
    </cofactor>
</comment>
<evidence type="ECO:0000256" key="6">
    <source>
        <dbReference type="ARBA" id="ARBA00022833"/>
    </source>
</evidence>
<dbReference type="SUPFAM" id="SSF63411">
    <property type="entry name" value="LuxS/MPP-like metallohydrolase"/>
    <property type="match status" value="2"/>
</dbReference>
<evidence type="ECO:0000259" key="10">
    <source>
        <dbReference type="Pfam" id="PF05193"/>
    </source>
</evidence>
<dbReference type="GO" id="GO:0046872">
    <property type="term" value="F:metal ion binding"/>
    <property type="evidence" value="ECO:0007669"/>
    <property type="project" value="UniProtKB-KW"/>
</dbReference>
<sequence length="484" mass="55595">MSSLRRAFSFPKINFKSLPKFDSHKWSSRPIPCAKSHLEVPEGVMESMHLKNNMKLICEHRTDSCFTAVGCFLPAGAIHEYPEERGAALFLEHLLFRKTRCKNPEDIENELGKMGANLSATASRDLFLFYGTVPSWEFEKLMGLLAEVILDGLVCEEDVEKEKAVILRQLDDMESNFEGRTMDYLPSVAYQGTNLGRSIYPDTCVIENMTADTVNSFRTRLFQPHNITMISTGGTSFEELQCLAGRYLEDDDPCKTSEPIYQEIYPESLAFRYTGSEMRYRDDDQELGYVAMAVEGPGQENCGDHCVMTVAKDFVGQWSLADGGYKNNAPHLAERAFGTDMCHLYKSFNIGWNCTGLWGCYFVCEKMQLEDMVFMVQKEWMRLCTSITSKEVARAVNQCKMRELMSVKTPEDRFLDIAMCIYYRGTYQTFNERLARYDEVSLDGLRQVADKYIYDQCPVISALGRIENLPDYNFIRTYMYQLRR</sequence>